<accession>A0A0K1Q8N0</accession>
<feature type="region of interest" description="Disordered" evidence="4">
    <location>
        <begin position="201"/>
        <end position="249"/>
    </location>
</feature>
<dbReference type="SMART" id="SM00028">
    <property type="entry name" value="TPR"/>
    <property type="match status" value="4"/>
</dbReference>
<dbReference type="EMBL" id="CP012333">
    <property type="protein sequence ID" value="AKV02089.1"/>
    <property type="molecule type" value="Genomic_DNA"/>
</dbReference>
<evidence type="ECO:0000256" key="3">
    <source>
        <dbReference type="ARBA" id="ARBA00022824"/>
    </source>
</evidence>
<gene>
    <name evidence="6" type="ORF">AKJ09_08752</name>
</gene>
<evidence type="ECO:0000256" key="2">
    <source>
        <dbReference type="ARBA" id="ARBA00022729"/>
    </source>
</evidence>
<dbReference type="RefSeq" id="WP_146653057.1">
    <property type="nucleotide sequence ID" value="NZ_CP012333.1"/>
</dbReference>
<feature type="compositionally biased region" description="Low complexity" evidence="4">
    <location>
        <begin position="261"/>
        <end position="272"/>
    </location>
</feature>
<dbReference type="InterPro" id="IPR051727">
    <property type="entry name" value="DnaJ_C3_Co-chaperones"/>
</dbReference>
<dbReference type="PANTHER" id="PTHR44140">
    <property type="entry name" value="LD25575P"/>
    <property type="match status" value="1"/>
</dbReference>
<dbReference type="SMART" id="SM00271">
    <property type="entry name" value="DnaJ"/>
    <property type="match status" value="1"/>
</dbReference>
<dbReference type="InterPro" id="IPR036869">
    <property type="entry name" value="J_dom_sf"/>
</dbReference>
<dbReference type="InterPro" id="IPR019734">
    <property type="entry name" value="TPR_rpt"/>
</dbReference>
<protein>
    <submittedName>
        <fullName evidence="6">Tetratricopeptide repeat protein</fullName>
    </submittedName>
</protein>
<feature type="compositionally biased region" description="Pro residues" evidence="4">
    <location>
        <begin position="212"/>
        <end position="223"/>
    </location>
</feature>
<dbReference type="AlphaFoldDB" id="A0A0K1Q8N0"/>
<dbReference type="Gene3D" id="1.25.40.10">
    <property type="entry name" value="Tetratricopeptide repeat domain"/>
    <property type="match status" value="1"/>
</dbReference>
<dbReference type="GO" id="GO:0034975">
    <property type="term" value="P:protein folding in endoplasmic reticulum"/>
    <property type="evidence" value="ECO:0007669"/>
    <property type="project" value="TreeGrafter"/>
</dbReference>
<dbReference type="STRING" id="1391654.AKJ09_08752"/>
<dbReference type="KEGG" id="llu:AKJ09_08752"/>
<proteinExistence type="predicted"/>
<keyword evidence="2" id="KW-0732">Signal</keyword>
<dbReference type="Gene3D" id="1.10.287.110">
    <property type="entry name" value="DnaJ domain"/>
    <property type="match status" value="1"/>
</dbReference>
<name>A0A0K1Q8N0_9BACT</name>
<dbReference type="OrthoDB" id="5513657at2"/>
<reference evidence="6 7" key="1">
    <citation type="submission" date="2015-08" db="EMBL/GenBank/DDBJ databases">
        <authorList>
            <person name="Babu N.S."/>
            <person name="Beckwith C.J."/>
            <person name="Beseler K.G."/>
            <person name="Brison A."/>
            <person name="Carone J.V."/>
            <person name="Caskin T.P."/>
            <person name="Diamond M."/>
            <person name="Durham M.E."/>
            <person name="Foxe J.M."/>
            <person name="Go M."/>
            <person name="Henderson B.A."/>
            <person name="Jones I.B."/>
            <person name="McGettigan J.A."/>
            <person name="Micheletti S.J."/>
            <person name="Nasrallah M.E."/>
            <person name="Ortiz D."/>
            <person name="Piller C.R."/>
            <person name="Privatt S.R."/>
            <person name="Schneider S.L."/>
            <person name="Sharp S."/>
            <person name="Smith T.C."/>
            <person name="Stanton J.D."/>
            <person name="Ullery H.E."/>
            <person name="Wilson R.J."/>
            <person name="Serrano M.G."/>
            <person name="Buck G."/>
            <person name="Lee V."/>
            <person name="Wang Y."/>
            <person name="Carvalho R."/>
            <person name="Voegtly L."/>
            <person name="Shi R."/>
            <person name="Duckworth R."/>
            <person name="Johnson A."/>
            <person name="Loviza R."/>
            <person name="Walstead R."/>
            <person name="Shah Z."/>
            <person name="Kiflezghi M."/>
            <person name="Wade K."/>
            <person name="Ball S.L."/>
            <person name="Bradley K.W."/>
            <person name="Asai D.J."/>
            <person name="Bowman C.A."/>
            <person name="Russell D.A."/>
            <person name="Pope W.H."/>
            <person name="Jacobs-Sera D."/>
            <person name="Hendrix R.W."/>
            <person name="Hatfull G.F."/>
        </authorList>
    </citation>
    <scope>NUCLEOTIDE SEQUENCE [LARGE SCALE GENOMIC DNA]</scope>
    <source>
        <strain evidence="6 7">DSM 27648</strain>
    </source>
</reference>
<evidence type="ECO:0000259" key="5">
    <source>
        <dbReference type="PROSITE" id="PS50076"/>
    </source>
</evidence>
<dbReference type="GO" id="GO:0051787">
    <property type="term" value="F:misfolded protein binding"/>
    <property type="evidence" value="ECO:0007669"/>
    <property type="project" value="TreeGrafter"/>
</dbReference>
<dbReference type="PROSITE" id="PS50076">
    <property type="entry name" value="DNAJ_2"/>
    <property type="match status" value="1"/>
</dbReference>
<dbReference type="GO" id="GO:0051087">
    <property type="term" value="F:protein-folding chaperone binding"/>
    <property type="evidence" value="ECO:0007669"/>
    <property type="project" value="TreeGrafter"/>
</dbReference>
<keyword evidence="3" id="KW-0256">Endoplasmic reticulum</keyword>
<dbReference type="Pfam" id="PF00226">
    <property type="entry name" value="DnaJ"/>
    <property type="match status" value="1"/>
</dbReference>
<organism evidence="6 7">
    <name type="scientific">Labilithrix luteola</name>
    <dbReference type="NCBI Taxonomy" id="1391654"/>
    <lineage>
        <taxon>Bacteria</taxon>
        <taxon>Pseudomonadati</taxon>
        <taxon>Myxococcota</taxon>
        <taxon>Polyangia</taxon>
        <taxon>Polyangiales</taxon>
        <taxon>Labilitrichaceae</taxon>
        <taxon>Labilithrix</taxon>
    </lineage>
</organism>
<feature type="region of interest" description="Disordered" evidence="4">
    <location>
        <begin position="261"/>
        <end position="315"/>
    </location>
</feature>
<comment type="subcellular location">
    <subcellularLocation>
        <location evidence="1">Endoplasmic reticulum</location>
    </subcellularLocation>
</comment>
<evidence type="ECO:0000313" key="6">
    <source>
        <dbReference type="EMBL" id="AKV02089.1"/>
    </source>
</evidence>
<evidence type="ECO:0000256" key="4">
    <source>
        <dbReference type="SAM" id="MobiDB-lite"/>
    </source>
</evidence>
<dbReference type="Proteomes" id="UP000064967">
    <property type="component" value="Chromosome"/>
</dbReference>
<feature type="compositionally biased region" description="Pro residues" evidence="4">
    <location>
        <begin position="48"/>
        <end position="65"/>
    </location>
</feature>
<dbReference type="PANTHER" id="PTHR44140:SF2">
    <property type="entry name" value="LD25575P"/>
    <property type="match status" value="1"/>
</dbReference>
<evidence type="ECO:0000313" key="7">
    <source>
        <dbReference type="Proteomes" id="UP000064967"/>
    </source>
</evidence>
<dbReference type="SUPFAM" id="SSF46565">
    <property type="entry name" value="Chaperone J-domain"/>
    <property type="match status" value="1"/>
</dbReference>
<dbReference type="InterPro" id="IPR011990">
    <property type="entry name" value="TPR-like_helical_dom_sf"/>
</dbReference>
<dbReference type="InterPro" id="IPR001623">
    <property type="entry name" value="DnaJ_domain"/>
</dbReference>
<dbReference type="PRINTS" id="PR00625">
    <property type="entry name" value="JDOMAIN"/>
</dbReference>
<dbReference type="SUPFAM" id="SSF48452">
    <property type="entry name" value="TPR-like"/>
    <property type="match status" value="1"/>
</dbReference>
<evidence type="ECO:0000256" key="1">
    <source>
        <dbReference type="ARBA" id="ARBA00004240"/>
    </source>
</evidence>
<feature type="region of interest" description="Disordered" evidence="4">
    <location>
        <begin position="41"/>
        <end position="72"/>
    </location>
</feature>
<dbReference type="CDD" id="cd06257">
    <property type="entry name" value="DnaJ"/>
    <property type="match status" value="1"/>
</dbReference>
<keyword evidence="7" id="KW-1185">Reference proteome</keyword>
<sequence>MDGFLLTRINGRLGSKDLAKETGLPDFSVERALEKLEKLGVIERIDPNAPPPPAPPPPPPPPPPQAVREKRGLPEFVSLSAPKYDPKELEEECDLPLEQRKRVLDVYYRLEDLDHYTLLGVSPQAEKKAIKRAYFELAALMHPDRYFKKYLGSFKPKMEALFGRITEAHDTLVDRERRADYDSYLAEIATTRGMEAMLERALEEASRTQAPAPAPAPPPPAAAIPPERSSSPNVMDGRRASVPDASPEEIRARKEALARRLLGGQRLSTPGRPSAPPPMRPPQGSQPSAPPPMRPPQGSQPSAPTPPTQRYASASDAMDALKRRYEDRIDGATQAQARRYVQTAEEAFAKGDLVAAATALGIATKFSPNDTALAIRYQETKNQADLALTESYAKQADYEEKSGHWAEAARSWQKVAKLQTNNPRAHMSAARALLRAEGGDLHQAAEHAKRAVAAEPGSVVGHVVLAEIYSKAGLLASAKRAAETGLQVDPTNATLLGIIGKAASKAPTKG</sequence>
<dbReference type="PATRIC" id="fig|1391654.3.peg.8863"/>
<feature type="domain" description="J" evidence="5">
    <location>
        <begin position="114"/>
        <end position="185"/>
    </location>
</feature>